<evidence type="ECO:0000313" key="5">
    <source>
        <dbReference type="Proteomes" id="UP000316095"/>
    </source>
</evidence>
<dbReference type="GO" id="GO:0003847">
    <property type="term" value="F:1-alkyl-2-acetylglycerophosphocholine esterase activity"/>
    <property type="evidence" value="ECO:0007669"/>
    <property type="project" value="TreeGrafter"/>
</dbReference>
<dbReference type="AlphaFoldDB" id="A0A5C5XE76"/>
<dbReference type="Proteomes" id="UP000316095">
    <property type="component" value="Unassembled WGS sequence"/>
</dbReference>
<keyword evidence="5" id="KW-1185">Reference proteome</keyword>
<gene>
    <name evidence="4" type="ORF">Pan54_09360</name>
</gene>
<evidence type="ECO:0000256" key="2">
    <source>
        <dbReference type="ARBA" id="ARBA00022963"/>
    </source>
</evidence>
<evidence type="ECO:0000256" key="3">
    <source>
        <dbReference type="ARBA" id="ARBA00023098"/>
    </source>
</evidence>
<keyword evidence="1 4" id="KW-0378">Hydrolase</keyword>
<evidence type="ECO:0000313" key="4">
    <source>
        <dbReference type="EMBL" id="TWT60222.1"/>
    </source>
</evidence>
<dbReference type="PANTHER" id="PTHR10272">
    <property type="entry name" value="PLATELET-ACTIVATING FACTOR ACETYLHYDROLASE"/>
    <property type="match status" value="1"/>
</dbReference>
<accession>A0A5C5XE76</accession>
<comment type="caution">
    <text evidence="4">The sequence shown here is derived from an EMBL/GenBank/DDBJ whole genome shotgun (WGS) entry which is preliminary data.</text>
</comment>
<dbReference type="Gene3D" id="1.10.238.10">
    <property type="entry name" value="EF-hand"/>
    <property type="match status" value="1"/>
</dbReference>
<keyword evidence="2" id="KW-0442">Lipid degradation</keyword>
<dbReference type="Gene3D" id="3.40.50.1820">
    <property type="entry name" value="alpha/beta hydrolase"/>
    <property type="match status" value="1"/>
</dbReference>
<evidence type="ECO:0000256" key="1">
    <source>
        <dbReference type="ARBA" id="ARBA00022801"/>
    </source>
</evidence>
<dbReference type="PANTHER" id="PTHR10272:SF0">
    <property type="entry name" value="PLATELET-ACTIVATING FACTOR ACETYLHYDROLASE"/>
    <property type="match status" value="1"/>
</dbReference>
<keyword evidence="3" id="KW-0443">Lipid metabolism</keyword>
<dbReference type="EMBL" id="SJPG01000001">
    <property type="protein sequence ID" value="TWT60222.1"/>
    <property type="molecule type" value="Genomic_DNA"/>
</dbReference>
<sequence length="394" mass="43486">MRNRICWRTLFLLIVSLLTLSNTGYSQGERFEKLKQLRDRFDTDGDGRLSSEERANLQKFLQGLRQNPQSEDIPASLIPGKTGLYGDVPGRFTPKVIENYDLPDESRGKVIPLRISYPAETGSYPLIVHCHGAGGSKENGQPLVTHWVSHGYVVIQPTFGDSISKLSPQERQQFESIGDFVSSAKVTLEWKNRPDDVKAVLDSLDSLEKTFPELKERIDTTKIGVSGHSYGAHTTMLLSGMTMILPAIKTISLKDDRVRAAVMISPQGPGNAIQAKSYSTISPPTLMVTGDNDGTPQPGKSDLKGEWRKQAYDGLEPGDKYLLWINDAYHNFGGISGSSWSGAGPSAPDQVLLINSTVIAFFDAYLKQIPEAQEYLKSDALQKNARGLARMNRK</sequence>
<organism evidence="4 5">
    <name type="scientific">Rubinisphaera italica</name>
    <dbReference type="NCBI Taxonomy" id="2527969"/>
    <lineage>
        <taxon>Bacteria</taxon>
        <taxon>Pseudomonadati</taxon>
        <taxon>Planctomycetota</taxon>
        <taxon>Planctomycetia</taxon>
        <taxon>Planctomycetales</taxon>
        <taxon>Planctomycetaceae</taxon>
        <taxon>Rubinisphaera</taxon>
    </lineage>
</organism>
<dbReference type="SUPFAM" id="SSF53474">
    <property type="entry name" value="alpha/beta-Hydrolases"/>
    <property type="match status" value="1"/>
</dbReference>
<dbReference type="Pfam" id="PF07224">
    <property type="entry name" value="Chlorophyllase"/>
    <property type="match status" value="1"/>
</dbReference>
<protein>
    <submittedName>
        <fullName evidence="4">Alpha/beta hydrolase family protein</fullName>
    </submittedName>
</protein>
<proteinExistence type="predicted"/>
<dbReference type="InterPro" id="IPR029058">
    <property type="entry name" value="AB_hydrolase_fold"/>
</dbReference>
<dbReference type="GO" id="GO:0016042">
    <property type="term" value="P:lipid catabolic process"/>
    <property type="evidence" value="ECO:0007669"/>
    <property type="project" value="UniProtKB-KW"/>
</dbReference>
<reference evidence="4 5" key="1">
    <citation type="submission" date="2019-02" db="EMBL/GenBank/DDBJ databases">
        <title>Deep-cultivation of Planctomycetes and their phenomic and genomic characterization uncovers novel biology.</title>
        <authorList>
            <person name="Wiegand S."/>
            <person name="Jogler M."/>
            <person name="Boedeker C."/>
            <person name="Pinto D."/>
            <person name="Vollmers J."/>
            <person name="Rivas-Marin E."/>
            <person name="Kohn T."/>
            <person name="Peeters S.H."/>
            <person name="Heuer A."/>
            <person name="Rast P."/>
            <person name="Oberbeckmann S."/>
            <person name="Bunk B."/>
            <person name="Jeske O."/>
            <person name="Meyerdierks A."/>
            <person name="Storesund J.E."/>
            <person name="Kallscheuer N."/>
            <person name="Luecker S."/>
            <person name="Lage O.M."/>
            <person name="Pohl T."/>
            <person name="Merkel B.J."/>
            <person name="Hornburger P."/>
            <person name="Mueller R.-W."/>
            <person name="Bruemmer F."/>
            <person name="Labrenz M."/>
            <person name="Spormann A.M."/>
            <person name="Op Den Camp H."/>
            <person name="Overmann J."/>
            <person name="Amann R."/>
            <person name="Jetten M.S.M."/>
            <person name="Mascher T."/>
            <person name="Medema M.H."/>
            <person name="Devos D.P."/>
            <person name="Kaster A.-K."/>
            <person name="Ovreas L."/>
            <person name="Rohde M."/>
            <person name="Galperin M.Y."/>
            <person name="Jogler C."/>
        </authorList>
    </citation>
    <scope>NUCLEOTIDE SEQUENCE [LARGE SCALE GENOMIC DNA]</scope>
    <source>
        <strain evidence="4 5">Pan54</strain>
    </source>
</reference>
<name>A0A5C5XE76_9PLAN</name>
<dbReference type="InterPro" id="IPR017395">
    <property type="entry name" value="Chlorophyllase-like"/>
</dbReference>
<dbReference type="RefSeq" id="WP_165441580.1">
    <property type="nucleotide sequence ID" value="NZ_SJPG01000001.1"/>
</dbReference>